<evidence type="ECO:0000313" key="7">
    <source>
        <dbReference type="Proteomes" id="UP001320544"/>
    </source>
</evidence>
<proteinExistence type="predicted"/>
<name>A0ABN6MEH8_9ACTN</name>
<feature type="domain" description="ABC transporter" evidence="5">
    <location>
        <begin position="3"/>
        <end position="207"/>
    </location>
</feature>
<feature type="compositionally biased region" description="Basic and acidic residues" evidence="4">
    <location>
        <begin position="203"/>
        <end position="226"/>
    </location>
</feature>
<dbReference type="PANTHER" id="PTHR19211:SF14">
    <property type="entry name" value="ATP-BINDING CASSETTE SUB-FAMILY F MEMBER 1"/>
    <property type="match status" value="1"/>
</dbReference>
<evidence type="ECO:0000256" key="2">
    <source>
        <dbReference type="ARBA" id="ARBA00022741"/>
    </source>
</evidence>
<dbReference type="PROSITE" id="PS50893">
    <property type="entry name" value="ABC_TRANSPORTER_2"/>
    <property type="match status" value="1"/>
</dbReference>
<dbReference type="InterPro" id="IPR003593">
    <property type="entry name" value="AAA+_ATPase"/>
</dbReference>
<dbReference type="SMART" id="SM00382">
    <property type="entry name" value="AAA"/>
    <property type="match status" value="2"/>
</dbReference>
<dbReference type="RefSeq" id="WP_244385707.1">
    <property type="nucleotide sequence ID" value="NZ_AP025564.1"/>
</dbReference>
<evidence type="ECO:0000256" key="1">
    <source>
        <dbReference type="ARBA" id="ARBA00022737"/>
    </source>
</evidence>
<dbReference type="CDD" id="cd03221">
    <property type="entry name" value="ABCF_EF-3"/>
    <property type="match status" value="1"/>
</dbReference>
<dbReference type="InterPro" id="IPR027417">
    <property type="entry name" value="P-loop_NTPase"/>
</dbReference>
<reference evidence="6 7" key="1">
    <citation type="submission" date="2022-01" db="EMBL/GenBank/DDBJ databases">
        <title>Novel bile acid biosynthetic pathways are enriched in the microbiome of centenarians.</title>
        <authorList>
            <person name="Sato Y."/>
            <person name="Atarashi K."/>
            <person name="Plichta R.D."/>
            <person name="Arai Y."/>
            <person name="Sasajima S."/>
            <person name="Kearney M.S."/>
            <person name="Suda W."/>
            <person name="Takeshita K."/>
            <person name="Sasaki T."/>
            <person name="Okamoto S."/>
            <person name="Skelly N.A."/>
            <person name="Okamura Y."/>
            <person name="Vlamakis H."/>
            <person name="Li Y."/>
            <person name="Tanoue T."/>
            <person name="Takei H."/>
            <person name="Nittono H."/>
            <person name="Narushima S."/>
            <person name="Irie J."/>
            <person name="Itoh H."/>
            <person name="Moriya K."/>
            <person name="Sugiura Y."/>
            <person name="Suematsu M."/>
            <person name="Moritoki N."/>
            <person name="Shibata S."/>
            <person name="Littman R.D."/>
            <person name="Fischbach A.M."/>
            <person name="Uwamino Y."/>
            <person name="Inoue T."/>
            <person name="Honda A."/>
            <person name="Hattori M."/>
            <person name="Murai T."/>
            <person name="Xavier J.R."/>
            <person name="Hirose N."/>
            <person name="Honda K."/>
        </authorList>
    </citation>
    <scope>NUCLEOTIDE SEQUENCE [LARGE SCALE GENOMIC DNA]</scope>
    <source>
        <strain evidence="6 7">CE91-St30</strain>
    </source>
</reference>
<evidence type="ECO:0000259" key="5">
    <source>
        <dbReference type="PROSITE" id="PS50893"/>
    </source>
</evidence>
<keyword evidence="2" id="KW-0547">Nucleotide-binding</keyword>
<evidence type="ECO:0000256" key="4">
    <source>
        <dbReference type="SAM" id="MobiDB-lite"/>
    </source>
</evidence>
<feature type="compositionally biased region" description="Basic and acidic residues" evidence="4">
    <location>
        <begin position="241"/>
        <end position="252"/>
    </location>
</feature>
<keyword evidence="7" id="KW-1185">Reference proteome</keyword>
<dbReference type="InterPro" id="IPR017871">
    <property type="entry name" value="ABC_transporter-like_CS"/>
</dbReference>
<organism evidence="6 7">
    <name type="scientific">Raoultibacter timonensis</name>
    <dbReference type="NCBI Taxonomy" id="1907662"/>
    <lineage>
        <taxon>Bacteria</taxon>
        <taxon>Bacillati</taxon>
        <taxon>Actinomycetota</taxon>
        <taxon>Coriobacteriia</taxon>
        <taxon>Eggerthellales</taxon>
        <taxon>Eggerthellaceae</taxon>
        <taxon>Raoultibacter</taxon>
    </lineage>
</organism>
<sequence>MFITLHNVSYTYDDSPVPALEGLSATFAEGWTGIVGNNGAGKSTLLKLLCGHLRPDGGTIRPAASGVYCAQETALEPENLYDFASDYSAEAVRLRASLELEDDWLWRYGTLSHGERKRIQVACALSLNPAVVSLDEPTNHLDSQTREVLLGALKAHRGVGLLVSHDRRFLDELVSQCLFIDAGRATMIPGSYTEAKAQLDLREQSARTERKQVRDQLSRTRSEMNRRKAVASQSAARRSGRNLDKHDSDGREKLRLAVYSGQDGKTGLLAAQMDKKIERTRERLDGIRTKKIYEKPLDIHAEPSKRRYVAHIERGSINMGDARVLHYPEVFVGPTDRIALRGRNGAGKSTFLSVLLASIPDLDDHLVYIPQEVDSADGRKVLEKLKSMQSSQTGEVLSIVARLNSPPERILSGDELSPGELRKVMLAMGLLERPHLIVMDEPTNHLDLPSIEALQDVLAQCPCALILVSHDERFLSALSEISWNFREPDCGEEGRVARGDTVLVVS</sequence>
<dbReference type="Proteomes" id="UP001320544">
    <property type="component" value="Chromosome"/>
</dbReference>
<dbReference type="PANTHER" id="PTHR19211">
    <property type="entry name" value="ATP-BINDING TRANSPORT PROTEIN-RELATED"/>
    <property type="match status" value="1"/>
</dbReference>
<dbReference type="SUPFAM" id="SSF52540">
    <property type="entry name" value="P-loop containing nucleoside triphosphate hydrolases"/>
    <property type="match status" value="2"/>
</dbReference>
<accession>A0ABN6MEH8</accession>
<evidence type="ECO:0000313" key="6">
    <source>
        <dbReference type="EMBL" id="BDE96377.1"/>
    </source>
</evidence>
<dbReference type="Gene3D" id="3.40.50.300">
    <property type="entry name" value="P-loop containing nucleotide triphosphate hydrolases"/>
    <property type="match status" value="2"/>
</dbReference>
<protein>
    <submittedName>
        <fullName evidence="6">ABC transporter ATP-binding protein</fullName>
    </submittedName>
</protein>
<dbReference type="EMBL" id="AP025564">
    <property type="protein sequence ID" value="BDE96377.1"/>
    <property type="molecule type" value="Genomic_DNA"/>
</dbReference>
<evidence type="ECO:0000256" key="3">
    <source>
        <dbReference type="ARBA" id="ARBA00022840"/>
    </source>
</evidence>
<dbReference type="InterPro" id="IPR003439">
    <property type="entry name" value="ABC_transporter-like_ATP-bd"/>
</dbReference>
<dbReference type="PROSITE" id="PS00211">
    <property type="entry name" value="ABC_TRANSPORTER_1"/>
    <property type="match status" value="2"/>
</dbReference>
<keyword evidence="1" id="KW-0677">Repeat</keyword>
<dbReference type="Pfam" id="PF00005">
    <property type="entry name" value="ABC_tran"/>
    <property type="match status" value="2"/>
</dbReference>
<feature type="region of interest" description="Disordered" evidence="4">
    <location>
        <begin position="203"/>
        <end position="252"/>
    </location>
</feature>
<dbReference type="InterPro" id="IPR050611">
    <property type="entry name" value="ABCF"/>
</dbReference>
<dbReference type="GO" id="GO:0005524">
    <property type="term" value="F:ATP binding"/>
    <property type="evidence" value="ECO:0007669"/>
    <property type="project" value="UniProtKB-KW"/>
</dbReference>
<gene>
    <name evidence="6" type="ORF">CE91St30_17100</name>
</gene>
<keyword evidence="3 6" id="KW-0067">ATP-binding</keyword>